<dbReference type="InterPro" id="IPR036291">
    <property type="entry name" value="NAD(P)-bd_dom_sf"/>
</dbReference>
<dbReference type="Gene3D" id="3.40.50.720">
    <property type="entry name" value="NAD(P)-binding Rossmann-like Domain"/>
    <property type="match status" value="1"/>
</dbReference>
<dbReference type="PANTHER" id="PTHR43238">
    <property type="entry name" value="GDP-L-FUCOSE SYNTHASE"/>
    <property type="match status" value="1"/>
</dbReference>
<dbReference type="GO" id="GO:0050577">
    <property type="term" value="F:GDP-L-fucose synthase activity"/>
    <property type="evidence" value="ECO:0007669"/>
    <property type="project" value="UniProtKB-UniRule"/>
</dbReference>
<protein>
    <recommendedName>
        <fullName evidence="3 9">GDP-L-fucose synthase</fullName>
        <ecNumber evidence="3 9">1.1.1.271</ecNumber>
    </recommendedName>
    <alternativeName>
        <fullName evidence="9">GDP-4-keto-6-deoxy-D-mannose-3,5-epimerase-4-reductase</fullName>
    </alternativeName>
</protein>
<comment type="similarity">
    <text evidence="2 9">Belongs to the NAD(P)-dependent epimerase/dehydratase family. Fucose synthase subfamily.</text>
</comment>
<evidence type="ECO:0000313" key="11">
    <source>
        <dbReference type="EMBL" id="CQD05127.1"/>
    </source>
</evidence>
<keyword evidence="7 9" id="KW-0511">Multifunctional enzyme</keyword>
<sequence>MDRYAGLGGVGLKLLRDDFVNTTHPLDPAAPTYVAGHQGMVGSAIHRKLQSEGFTDLIGRSHRELDLTDRTATFEFFAKTQPAVVILAAARVGGILANKTYPVDFISENLRIQTNVMDAALEYGTQRLLFLGSSCIYPKMAAQPITENALLTGSLEETNDAYAIAKIAGIVAVQAVRRQYGLPWISAMPTNLYGPGDNFSPTTSHVLPALIHRYEEAKESGKSVVTNWGTGSVRREFMHVDDMASACIHLLRQFDGPQQVNVGTGIDHSIRETAQLVASAVGYEGETAWDTSKPDGTPRKLLDISTLRDSGWQPSISLHDGIEQTLAWYRQNRAGVRRVALA</sequence>
<dbReference type="AlphaFoldDB" id="A0A0U1D2K2"/>
<comment type="catalytic activity">
    <reaction evidence="8 9">
        <text>GDP-beta-L-fucose + NADP(+) = GDP-4-dehydro-alpha-D-rhamnose + NADPH + H(+)</text>
        <dbReference type="Rhea" id="RHEA:18885"/>
        <dbReference type="ChEBI" id="CHEBI:15378"/>
        <dbReference type="ChEBI" id="CHEBI:57273"/>
        <dbReference type="ChEBI" id="CHEBI:57783"/>
        <dbReference type="ChEBI" id="CHEBI:57964"/>
        <dbReference type="ChEBI" id="CHEBI:58349"/>
        <dbReference type="EC" id="1.1.1.271"/>
    </reaction>
</comment>
<dbReference type="EC" id="1.1.1.271" evidence="3 9"/>
<organism evidence="11 12">
    <name type="scientific">Mycolicibacterium conceptionense</name>
    <dbReference type="NCBI Taxonomy" id="451644"/>
    <lineage>
        <taxon>Bacteria</taxon>
        <taxon>Bacillati</taxon>
        <taxon>Actinomycetota</taxon>
        <taxon>Actinomycetes</taxon>
        <taxon>Mycobacteriales</taxon>
        <taxon>Mycobacteriaceae</taxon>
        <taxon>Mycolicibacterium</taxon>
    </lineage>
</organism>
<dbReference type="GO" id="GO:0016853">
    <property type="term" value="F:isomerase activity"/>
    <property type="evidence" value="ECO:0007669"/>
    <property type="project" value="UniProtKB-KW"/>
</dbReference>
<evidence type="ECO:0000256" key="2">
    <source>
        <dbReference type="ARBA" id="ARBA00005959"/>
    </source>
</evidence>
<dbReference type="InterPro" id="IPR028614">
    <property type="entry name" value="GDP_fucose/colitose_synth"/>
</dbReference>
<dbReference type="CDD" id="cd05239">
    <property type="entry name" value="GDP_FS_SDR_e"/>
    <property type="match status" value="1"/>
</dbReference>
<evidence type="ECO:0000256" key="6">
    <source>
        <dbReference type="ARBA" id="ARBA00023235"/>
    </source>
</evidence>
<comment type="pathway">
    <text evidence="1 9">Nucleotide-sugar biosynthesis; GDP-L-fucose biosynthesis via de novo pathway; GDP-L-fucose from GDP-alpha-D-mannose: step 2/2.</text>
</comment>
<feature type="binding site" evidence="9">
    <location>
        <position position="166"/>
    </location>
    <ligand>
        <name>NADP(+)</name>
        <dbReference type="ChEBI" id="CHEBI:58349"/>
    </ligand>
</feature>
<feature type="binding site" evidence="9">
    <location>
        <position position="205"/>
    </location>
    <ligand>
        <name>NADP(+)</name>
        <dbReference type="ChEBI" id="CHEBI:58349"/>
    </ligand>
</feature>
<dbReference type="InterPro" id="IPR001509">
    <property type="entry name" value="Epimerase_deHydtase"/>
</dbReference>
<feature type="site" description="Important for catalytic activity" evidence="9">
    <location>
        <position position="133"/>
    </location>
</feature>
<dbReference type="GO" id="GO:0042351">
    <property type="term" value="P:'de novo' GDP-L-fucose biosynthetic process"/>
    <property type="evidence" value="ECO:0007669"/>
    <property type="project" value="UniProtKB-UniRule"/>
</dbReference>
<evidence type="ECO:0000256" key="8">
    <source>
        <dbReference type="ARBA" id="ARBA00051935"/>
    </source>
</evidence>
<keyword evidence="5 9" id="KW-0560">Oxidoreductase</keyword>
<feature type="binding site" evidence="9">
    <location>
        <position position="213"/>
    </location>
    <ligand>
        <name>substrate</name>
    </ligand>
</feature>
<evidence type="ECO:0000256" key="4">
    <source>
        <dbReference type="ARBA" id="ARBA00022857"/>
    </source>
</evidence>
<feature type="site" description="Important for catalytic activity" evidence="9">
    <location>
        <position position="135"/>
    </location>
</feature>
<dbReference type="PANTHER" id="PTHR43238:SF1">
    <property type="entry name" value="GDP-L-FUCOSE SYNTHASE"/>
    <property type="match status" value="1"/>
</dbReference>
<dbReference type="FunFam" id="3.40.50.720:FF:000101">
    <property type="entry name" value="GDP-L-fucose synthase"/>
    <property type="match status" value="1"/>
</dbReference>
<evidence type="ECO:0000256" key="5">
    <source>
        <dbReference type="ARBA" id="ARBA00023002"/>
    </source>
</evidence>
<keyword evidence="6 9" id="KW-0413">Isomerase</keyword>
<name>A0A0U1D2K2_9MYCO</name>
<evidence type="ECO:0000259" key="10">
    <source>
        <dbReference type="Pfam" id="PF01370"/>
    </source>
</evidence>
<feature type="binding site" evidence="9">
    <location>
        <position position="295"/>
    </location>
    <ligand>
        <name>substrate</name>
    </ligand>
</feature>
<evidence type="ECO:0000256" key="3">
    <source>
        <dbReference type="ARBA" id="ARBA00012371"/>
    </source>
</evidence>
<comment type="function">
    <text evidence="9">Catalyzes the two-step NADP-dependent conversion of GDP-4-dehydro-6-deoxy-D-mannose to GDP-fucose, involving an epimerase and a reductase reaction.</text>
</comment>
<dbReference type="UniPathway" id="UPA00128">
    <property type="reaction ID" value="UER00191"/>
</dbReference>
<proteinExistence type="inferred from homology"/>
<gene>
    <name evidence="11" type="primary">epiA</name>
    <name evidence="9" type="synonym">fcl</name>
    <name evidence="11" type="ORF">BN970_00910</name>
</gene>
<feature type="binding site" evidence="9">
    <location>
        <position position="228"/>
    </location>
    <ligand>
        <name>substrate</name>
    </ligand>
</feature>
<dbReference type="HAMAP" id="MF_00956">
    <property type="entry name" value="GDP_fucose_synth"/>
    <property type="match status" value="1"/>
</dbReference>
<feature type="binding site" evidence="9">
    <location>
        <begin position="189"/>
        <end position="192"/>
    </location>
    <ligand>
        <name>NADP(+)</name>
        <dbReference type="ChEBI" id="CHEBI:58349"/>
    </ligand>
</feature>
<evidence type="ECO:0000256" key="7">
    <source>
        <dbReference type="ARBA" id="ARBA00023268"/>
    </source>
</evidence>
<dbReference type="SUPFAM" id="SSF51735">
    <property type="entry name" value="NAD(P)-binding Rossmann-fold domains"/>
    <property type="match status" value="1"/>
</dbReference>
<dbReference type="GO" id="GO:0070401">
    <property type="term" value="F:NADP+ binding"/>
    <property type="evidence" value="ECO:0007669"/>
    <property type="project" value="UniProtKB-UniRule"/>
</dbReference>
<feature type="binding site" evidence="9">
    <location>
        <begin position="36"/>
        <end position="42"/>
    </location>
    <ligand>
        <name>NADP(+)</name>
        <dbReference type="ChEBI" id="CHEBI:58349"/>
    </ligand>
</feature>
<dbReference type="Proteomes" id="UP000182227">
    <property type="component" value="Unassembled WGS sequence"/>
</dbReference>
<dbReference type="Pfam" id="PF01370">
    <property type="entry name" value="Epimerase"/>
    <property type="match status" value="1"/>
</dbReference>
<reference evidence="11 12" key="1">
    <citation type="submission" date="2015-03" db="EMBL/GenBank/DDBJ databases">
        <authorList>
            <person name="Murphy D."/>
        </authorList>
    </citation>
    <scope>NUCLEOTIDE SEQUENCE [LARGE SCALE GENOMIC DNA]</scope>
    <source>
        <strain evidence="11 12">D16</strain>
    </source>
</reference>
<feature type="active site" description="Proton donor/acceptor" evidence="9">
    <location>
        <position position="162"/>
    </location>
</feature>
<evidence type="ECO:0000313" key="12">
    <source>
        <dbReference type="Proteomes" id="UP000182227"/>
    </source>
</evidence>
<evidence type="ECO:0000256" key="9">
    <source>
        <dbReference type="HAMAP-Rule" id="MF_00956"/>
    </source>
</evidence>
<keyword evidence="4 9" id="KW-0521">NADP</keyword>
<feature type="binding site" evidence="9">
    <location>
        <position position="235"/>
    </location>
    <ligand>
        <name>substrate</name>
    </ligand>
</feature>
<accession>A0A0U1D2K2</accession>
<dbReference type="Gene3D" id="3.90.25.10">
    <property type="entry name" value="UDP-galactose 4-epimerase, domain 1"/>
    <property type="match status" value="1"/>
</dbReference>
<evidence type="ECO:0000256" key="1">
    <source>
        <dbReference type="ARBA" id="ARBA00004883"/>
    </source>
</evidence>
<feature type="domain" description="NAD-dependent epimerase/dehydratase" evidence="10">
    <location>
        <begin position="33"/>
        <end position="263"/>
    </location>
</feature>
<feature type="binding site" evidence="9">
    <location>
        <begin position="131"/>
        <end position="134"/>
    </location>
    <ligand>
        <name>NADP(+)</name>
        <dbReference type="ChEBI" id="CHEBI:58349"/>
    </ligand>
</feature>
<dbReference type="EMBL" id="CTEF01000001">
    <property type="protein sequence ID" value="CQD05127.1"/>
    <property type="molecule type" value="Genomic_DNA"/>
</dbReference>